<proteinExistence type="predicted"/>
<dbReference type="EMBL" id="JADCNL010000005">
    <property type="protein sequence ID" value="KAG0481255.1"/>
    <property type="molecule type" value="Genomic_DNA"/>
</dbReference>
<dbReference type="Proteomes" id="UP000636800">
    <property type="component" value="Chromosome 5"/>
</dbReference>
<sequence length="57" mass="6810">MAEEDWSLADLQIGNFMGDGECGKVAFERRRKWIRFYELKLEKNKFHVDFEVICRPG</sequence>
<organism evidence="1 2">
    <name type="scientific">Vanilla planifolia</name>
    <name type="common">Vanilla</name>
    <dbReference type="NCBI Taxonomy" id="51239"/>
    <lineage>
        <taxon>Eukaryota</taxon>
        <taxon>Viridiplantae</taxon>
        <taxon>Streptophyta</taxon>
        <taxon>Embryophyta</taxon>
        <taxon>Tracheophyta</taxon>
        <taxon>Spermatophyta</taxon>
        <taxon>Magnoliopsida</taxon>
        <taxon>Liliopsida</taxon>
        <taxon>Asparagales</taxon>
        <taxon>Orchidaceae</taxon>
        <taxon>Vanilloideae</taxon>
        <taxon>Vanilleae</taxon>
        <taxon>Vanilla</taxon>
    </lineage>
</organism>
<dbReference type="OrthoDB" id="628205at2759"/>
<feature type="non-terminal residue" evidence="1">
    <location>
        <position position="1"/>
    </location>
</feature>
<dbReference type="AlphaFoldDB" id="A0A835V2G0"/>
<reference evidence="1 2" key="1">
    <citation type="journal article" date="2020" name="Nat. Food">
        <title>A phased Vanilla planifolia genome enables genetic improvement of flavour and production.</title>
        <authorList>
            <person name="Hasing T."/>
            <person name="Tang H."/>
            <person name="Brym M."/>
            <person name="Khazi F."/>
            <person name="Huang T."/>
            <person name="Chambers A.H."/>
        </authorList>
    </citation>
    <scope>NUCLEOTIDE SEQUENCE [LARGE SCALE GENOMIC DNA]</scope>
    <source>
        <tissue evidence="1">Leaf</tissue>
    </source>
</reference>
<protein>
    <submittedName>
        <fullName evidence="1">Uncharacterized protein</fullName>
    </submittedName>
</protein>
<gene>
    <name evidence="1" type="ORF">HPP92_012113</name>
</gene>
<accession>A0A835V2G0</accession>
<keyword evidence="2" id="KW-1185">Reference proteome</keyword>
<name>A0A835V2G0_VANPL</name>
<evidence type="ECO:0000313" key="2">
    <source>
        <dbReference type="Proteomes" id="UP000636800"/>
    </source>
</evidence>
<comment type="caution">
    <text evidence="1">The sequence shown here is derived from an EMBL/GenBank/DDBJ whole genome shotgun (WGS) entry which is preliminary data.</text>
</comment>
<evidence type="ECO:0000313" key="1">
    <source>
        <dbReference type="EMBL" id="KAG0481255.1"/>
    </source>
</evidence>